<evidence type="ECO:0000259" key="2">
    <source>
        <dbReference type="Pfam" id="PF19580"/>
    </source>
</evidence>
<evidence type="ECO:0000256" key="1">
    <source>
        <dbReference type="SAM" id="SignalP"/>
    </source>
</evidence>
<organism evidence="3 4">
    <name type="scientific">Bacteroides luti</name>
    <dbReference type="NCBI Taxonomy" id="1297750"/>
    <lineage>
        <taxon>Bacteria</taxon>
        <taxon>Pseudomonadati</taxon>
        <taxon>Bacteroidota</taxon>
        <taxon>Bacteroidia</taxon>
        <taxon>Bacteroidales</taxon>
        <taxon>Bacteroidaceae</taxon>
        <taxon>Bacteroides</taxon>
    </lineage>
</organism>
<dbReference type="Gene3D" id="3.60.10.10">
    <property type="entry name" value="Endonuclease/exonuclease/phosphatase"/>
    <property type="match status" value="1"/>
</dbReference>
<dbReference type="AlphaFoldDB" id="A0A1M5ENA2"/>
<dbReference type="InterPro" id="IPR036691">
    <property type="entry name" value="Endo/exonu/phosph_ase_sf"/>
</dbReference>
<feature type="signal peptide" evidence="1">
    <location>
        <begin position="1"/>
        <end position="20"/>
    </location>
</feature>
<dbReference type="InterPro" id="IPR005135">
    <property type="entry name" value="Endo/exonuclease/phosphatase"/>
</dbReference>
<evidence type="ECO:0000313" key="3">
    <source>
        <dbReference type="EMBL" id="SHF80580.1"/>
    </source>
</evidence>
<dbReference type="STRING" id="1297750.SAMN05444405_11425"/>
<proteinExistence type="predicted"/>
<feature type="chain" id="PRO_5012409264" evidence="1">
    <location>
        <begin position="21"/>
        <end position="343"/>
    </location>
</feature>
<reference evidence="3 4" key="1">
    <citation type="submission" date="2016-11" db="EMBL/GenBank/DDBJ databases">
        <authorList>
            <person name="Jaros S."/>
            <person name="Januszkiewicz K."/>
            <person name="Wedrychowicz H."/>
        </authorList>
    </citation>
    <scope>NUCLEOTIDE SEQUENCE [LARGE SCALE GENOMIC DNA]</scope>
    <source>
        <strain evidence="3 4">DSM 26991</strain>
    </source>
</reference>
<feature type="domain" description="Endonuclease/exonuclease/phosphatase" evidence="2">
    <location>
        <begin position="30"/>
        <end position="338"/>
    </location>
</feature>
<dbReference type="Pfam" id="PF19580">
    <property type="entry name" value="Exo_endo_phos_3"/>
    <property type="match status" value="1"/>
</dbReference>
<keyword evidence="1" id="KW-0732">Signal</keyword>
<sequence length="343" mass="38885">MKKLLIALNLILLISLSVNAQEKKKYALYSVAFYNMENLFDYTHDQGKDDYEYLPEGKNNWDSTKYVSKLKNMSEVLGMLARDKQPEGPAFIGLAEVENRHVLEDLIKQPALASTGYQFIHYEGPDQRGIDCALLYNPALFNVKTSKLLPYVNPDDTVHKTRGFLVVNGVMADENVTVIVNHWPSRGADSPARILAGKQVRAIKDSLLRENPALKIVIMGDMNDDPMDQSMSKALGAHREIADVEVGGLYNPWWNTLQVKGMGTLTYRGKWNLFDQIVVSSNLLGDDRSTLKFCKNEIFYRDFMIQQEGNYKGSPKRTFGGSVWLNGYSDHLPTIIYFLKEVK</sequence>
<dbReference type="PANTHER" id="PTHR42834:SF1">
    <property type="entry name" value="ENDONUCLEASE_EXONUCLEASE_PHOSPHATASE FAMILY PROTEIN (AFU_ORTHOLOGUE AFUA_3G09210)"/>
    <property type="match status" value="1"/>
</dbReference>
<dbReference type="RefSeq" id="WP_073403082.1">
    <property type="nucleotide sequence ID" value="NZ_FQTV01000014.1"/>
</dbReference>
<keyword evidence="4" id="KW-1185">Reference proteome</keyword>
<gene>
    <name evidence="3" type="ORF">SAMN05444405_11425</name>
</gene>
<keyword evidence="3" id="KW-0540">Nuclease</keyword>
<dbReference type="PANTHER" id="PTHR42834">
    <property type="entry name" value="ENDONUCLEASE/EXONUCLEASE/PHOSPHATASE FAMILY PROTEIN (AFU_ORTHOLOGUE AFUA_3G09210)"/>
    <property type="match status" value="1"/>
</dbReference>
<keyword evidence="3" id="KW-0269">Exonuclease</keyword>
<dbReference type="EMBL" id="FQTV01000014">
    <property type="protein sequence ID" value="SHF80580.1"/>
    <property type="molecule type" value="Genomic_DNA"/>
</dbReference>
<keyword evidence="3" id="KW-0255">Endonuclease</keyword>
<dbReference type="SUPFAM" id="SSF56219">
    <property type="entry name" value="DNase I-like"/>
    <property type="match status" value="1"/>
</dbReference>
<keyword evidence="3" id="KW-0378">Hydrolase</keyword>
<accession>A0A1M5ENA2</accession>
<dbReference type="OrthoDB" id="9802724at2"/>
<dbReference type="GO" id="GO:0004519">
    <property type="term" value="F:endonuclease activity"/>
    <property type="evidence" value="ECO:0007669"/>
    <property type="project" value="UniProtKB-KW"/>
</dbReference>
<name>A0A1M5ENA2_9BACE</name>
<evidence type="ECO:0000313" key="4">
    <source>
        <dbReference type="Proteomes" id="UP000184509"/>
    </source>
</evidence>
<protein>
    <submittedName>
        <fullName evidence="3">Endonuclease/Exonuclease/phosphatase family protein</fullName>
    </submittedName>
</protein>
<dbReference type="Proteomes" id="UP000184509">
    <property type="component" value="Unassembled WGS sequence"/>
</dbReference>
<dbReference type="GO" id="GO:0004527">
    <property type="term" value="F:exonuclease activity"/>
    <property type="evidence" value="ECO:0007669"/>
    <property type="project" value="UniProtKB-KW"/>
</dbReference>